<comment type="cofactor">
    <cofactor evidence="9">
        <name>Mg(2+)</name>
        <dbReference type="ChEBI" id="CHEBI:18420"/>
    </cofactor>
</comment>
<evidence type="ECO:0000256" key="10">
    <source>
        <dbReference type="SAM" id="Coils"/>
    </source>
</evidence>
<accession>A0A3N6PWE4</accession>
<dbReference type="RefSeq" id="WP_124144820.1">
    <property type="nucleotide sequence ID" value="NZ_CAWOKI010000041.1"/>
</dbReference>
<proteinExistence type="inferred from homology"/>
<keyword evidence="9" id="KW-0819">tRNA processing</keyword>
<keyword evidence="10" id="KW-0175">Coiled coil</keyword>
<dbReference type="PROSITE" id="PS50142">
    <property type="entry name" value="RNASE_3_2"/>
    <property type="match status" value="1"/>
</dbReference>
<name>A0A3N6PWE4_9CYAN</name>
<dbReference type="NCBIfam" id="TIGR02191">
    <property type="entry name" value="RNaseIII"/>
    <property type="match status" value="1"/>
</dbReference>
<dbReference type="GO" id="GO:0019843">
    <property type="term" value="F:rRNA binding"/>
    <property type="evidence" value="ECO:0007669"/>
    <property type="project" value="UniProtKB-KW"/>
</dbReference>
<evidence type="ECO:0000256" key="5">
    <source>
        <dbReference type="ARBA" id="ARBA00022722"/>
    </source>
</evidence>
<feature type="binding site" evidence="9">
    <location>
        <position position="283"/>
    </location>
    <ligand>
        <name>Mg(2+)</name>
        <dbReference type="ChEBI" id="CHEBI:18420"/>
    </ligand>
</feature>
<dbReference type="InterPro" id="IPR041650">
    <property type="entry name" value="HEPN_Swt1"/>
</dbReference>
<comment type="similarity">
    <text evidence="2">Belongs to the ribonuclease III family.</text>
</comment>
<keyword evidence="9" id="KW-0963">Cytoplasm</keyword>
<dbReference type="SUPFAM" id="SSF54768">
    <property type="entry name" value="dsRNA-binding domain-like"/>
    <property type="match status" value="1"/>
</dbReference>
<feature type="binding site" evidence="9">
    <location>
        <position position="280"/>
    </location>
    <ligand>
        <name>Mg(2+)</name>
        <dbReference type="ChEBI" id="CHEBI:18420"/>
    </ligand>
</feature>
<feature type="domain" description="DRBM" evidence="11">
    <location>
        <begin position="327"/>
        <end position="396"/>
    </location>
</feature>
<dbReference type="Proteomes" id="UP000269154">
    <property type="component" value="Unassembled WGS sequence"/>
</dbReference>
<dbReference type="CDD" id="cd10845">
    <property type="entry name" value="DSRM_RNAse_III_family"/>
    <property type="match status" value="1"/>
</dbReference>
<dbReference type="InterPro" id="IPR014720">
    <property type="entry name" value="dsRBD_dom"/>
</dbReference>
<keyword evidence="3 9" id="KW-0698">rRNA processing</keyword>
<dbReference type="CDD" id="cd00593">
    <property type="entry name" value="RIBOc"/>
    <property type="match status" value="1"/>
</dbReference>
<evidence type="ECO:0000256" key="8">
    <source>
        <dbReference type="ARBA" id="ARBA00022884"/>
    </source>
</evidence>
<dbReference type="Gene3D" id="3.30.160.20">
    <property type="match status" value="1"/>
</dbReference>
<feature type="active site" evidence="9">
    <location>
        <position position="211"/>
    </location>
</feature>
<dbReference type="InterPro" id="IPR000999">
    <property type="entry name" value="RNase_III_dom"/>
</dbReference>
<comment type="catalytic activity">
    <reaction evidence="1 9">
        <text>Endonucleolytic cleavage to 5'-phosphomonoester.</text>
        <dbReference type="EC" id="3.1.26.3"/>
    </reaction>
</comment>
<keyword evidence="8 9" id="KW-0694">RNA-binding</keyword>
<comment type="caution">
    <text evidence="13">The sequence shown here is derived from an EMBL/GenBank/DDBJ whole genome shotgun (WGS) entry which is preliminary data.</text>
</comment>
<feature type="domain" description="RNase III" evidence="12">
    <location>
        <begin position="160"/>
        <end position="294"/>
    </location>
</feature>
<protein>
    <recommendedName>
        <fullName evidence="9">Ribonuclease 3</fullName>
        <ecNumber evidence="9">3.1.26.3</ecNumber>
    </recommendedName>
    <alternativeName>
        <fullName evidence="9">Ribonuclease III</fullName>
        <shortName evidence="9">RNase III</shortName>
    </alternativeName>
</protein>
<dbReference type="GO" id="GO:0010468">
    <property type="term" value="P:regulation of gene expression"/>
    <property type="evidence" value="ECO:0007669"/>
    <property type="project" value="TreeGrafter"/>
</dbReference>
<keyword evidence="7 9" id="KW-0378">Hydrolase</keyword>
<dbReference type="Pfam" id="PF18731">
    <property type="entry name" value="HEPN_Swt1"/>
    <property type="match status" value="1"/>
</dbReference>
<dbReference type="EMBL" id="RCBY01000049">
    <property type="protein sequence ID" value="RQH44970.1"/>
    <property type="molecule type" value="Genomic_DNA"/>
</dbReference>
<comment type="subunit">
    <text evidence="9">Homodimer.</text>
</comment>
<dbReference type="InterPro" id="IPR036389">
    <property type="entry name" value="RNase_III_sf"/>
</dbReference>
<keyword evidence="9" id="KW-0699">rRNA-binding</keyword>
<dbReference type="OrthoDB" id="9805026at2"/>
<dbReference type="AlphaFoldDB" id="A0A3N6PWE4"/>
<keyword evidence="5 9" id="KW-0540">Nuclease</keyword>
<dbReference type="GO" id="GO:0005737">
    <property type="term" value="C:cytoplasm"/>
    <property type="evidence" value="ECO:0007669"/>
    <property type="project" value="UniProtKB-SubCell"/>
</dbReference>
<evidence type="ECO:0000313" key="13">
    <source>
        <dbReference type="EMBL" id="RQH44970.1"/>
    </source>
</evidence>
<keyword evidence="9" id="KW-0460">Magnesium</keyword>
<dbReference type="Pfam" id="PF14622">
    <property type="entry name" value="Ribonucleas_3_3"/>
    <property type="match status" value="1"/>
</dbReference>
<dbReference type="HAMAP" id="MF_00104">
    <property type="entry name" value="RNase_III"/>
    <property type="match status" value="1"/>
</dbReference>
<dbReference type="Gene3D" id="1.10.1520.10">
    <property type="entry name" value="Ribonuclease III domain"/>
    <property type="match status" value="1"/>
</dbReference>
<evidence type="ECO:0000259" key="11">
    <source>
        <dbReference type="PROSITE" id="PS50137"/>
    </source>
</evidence>
<dbReference type="GO" id="GO:0006397">
    <property type="term" value="P:mRNA processing"/>
    <property type="evidence" value="ECO:0007669"/>
    <property type="project" value="UniProtKB-UniRule"/>
</dbReference>
<evidence type="ECO:0000256" key="4">
    <source>
        <dbReference type="ARBA" id="ARBA00022664"/>
    </source>
</evidence>
<dbReference type="PANTHER" id="PTHR11207:SF0">
    <property type="entry name" value="RIBONUCLEASE 3"/>
    <property type="match status" value="1"/>
</dbReference>
<dbReference type="SMART" id="SM00535">
    <property type="entry name" value="RIBOc"/>
    <property type="match status" value="1"/>
</dbReference>
<dbReference type="GO" id="GO:0008033">
    <property type="term" value="P:tRNA processing"/>
    <property type="evidence" value="ECO:0007669"/>
    <property type="project" value="UniProtKB-KW"/>
</dbReference>
<organism evidence="13 14">
    <name type="scientific">Okeania hirsuta</name>
    <dbReference type="NCBI Taxonomy" id="1458930"/>
    <lineage>
        <taxon>Bacteria</taxon>
        <taxon>Bacillati</taxon>
        <taxon>Cyanobacteriota</taxon>
        <taxon>Cyanophyceae</taxon>
        <taxon>Oscillatoriophycideae</taxon>
        <taxon>Oscillatoriales</taxon>
        <taxon>Microcoleaceae</taxon>
        <taxon>Okeania</taxon>
    </lineage>
</organism>
<evidence type="ECO:0000256" key="2">
    <source>
        <dbReference type="ARBA" id="ARBA00010183"/>
    </source>
</evidence>
<keyword evidence="4 9" id="KW-0507">mRNA processing</keyword>
<dbReference type="GO" id="GO:0046872">
    <property type="term" value="F:metal ion binding"/>
    <property type="evidence" value="ECO:0007669"/>
    <property type="project" value="UniProtKB-KW"/>
</dbReference>
<evidence type="ECO:0000256" key="1">
    <source>
        <dbReference type="ARBA" id="ARBA00000109"/>
    </source>
</evidence>
<dbReference type="InterPro" id="IPR011907">
    <property type="entry name" value="RNase_III"/>
</dbReference>
<evidence type="ECO:0000256" key="6">
    <source>
        <dbReference type="ARBA" id="ARBA00022759"/>
    </source>
</evidence>
<evidence type="ECO:0000256" key="3">
    <source>
        <dbReference type="ARBA" id="ARBA00022552"/>
    </source>
</evidence>
<evidence type="ECO:0000256" key="7">
    <source>
        <dbReference type="ARBA" id="ARBA00022801"/>
    </source>
</evidence>
<evidence type="ECO:0000259" key="12">
    <source>
        <dbReference type="PROSITE" id="PS50142"/>
    </source>
</evidence>
<dbReference type="PROSITE" id="PS50137">
    <property type="entry name" value="DS_RBD"/>
    <property type="match status" value="1"/>
</dbReference>
<keyword evidence="6 9" id="KW-0255">Endonuclease</keyword>
<dbReference type="SMART" id="SM00358">
    <property type="entry name" value="DSRM"/>
    <property type="match status" value="1"/>
</dbReference>
<dbReference type="GO" id="GO:0006364">
    <property type="term" value="P:rRNA processing"/>
    <property type="evidence" value="ECO:0007669"/>
    <property type="project" value="UniProtKB-UniRule"/>
</dbReference>
<comment type="subcellular location">
    <subcellularLocation>
        <location evidence="9">Cytoplasm</location>
    </subcellularLocation>
</comment>
<dbReference type="PANTHER" id="PTHR11207">
    <property type="entry name" value="RIBONUCLEASE III"/>
    <property type="match status" value="1"/>
</dbReference>
<dbReference type="GO" id="GO:0004525">
    <property type="term" value="F:ribonuclease III activity"/>
    <property type="evidence" value="ECO:0007669"/>
    <property type="project" value="UniProtKB-UniRule"/>
</dbReference>
<gene>
    <name evidence="9 13" type="primary">rnc</name>
    <name evidence="13" type="ORF">D5R40_11040</name>
</gene>
<keyword evidence="9" id="KW-0479">Metal-binding</keyword>
<dbReference type="GO" id="GO:0003725">
    <property type="term" value="F:double-stranded RNA binding"/>
    <property type="evidence" value="ECO:0007669"/>
    <property type="project" value="TreeGrafter"/>
</dbReference>
<dbReference type="EC" id="3.1.26.3" evidence="9"/>
<reference evidence="13 14" key="1">
    <citation type="journal article" date="2018" name="ACS Chem. Biol.">
        <title>Ketoreductase domain dysfunction expands chemodiversity: malyngamide biosynthesis in the cyanobacterium Okeania hirsuta.</title>
        <authorList>
            <person name="Moss N.A."/>
            <person name="Leao T."/>
            <person name="Rankin M."/>
            <person name="McCullough T.M."/>
            <person name="Qu P."/>
            <person name="Korobeynikov A."/>
            <person name="Smith J.L."/>
            <person name="Gerwick L."/>
            <person name="Gerwick W.H."/>
        </authorList>
    </citation>
    <scope>NUCLEOTIDE SEQUENCE [LARGE SCALE GENOMIC DNA]</scope>
    <source>
        <strain evidence="13 14">PAB10Feb10-1</strain>
    </source>
</reference>
<evidence type="ECO:0000313" key="14">
    <source>
        <dbReference type="Proteomes" id="UP000269154"/>
    </source>
</evidence>
<feature type="coiled-coil region" evidence="10">
    <location>
        <begin position="112"/>
        <end position="139"/>
    </location>
</feature>
<feature type="active site" evidence="9">
    <location>
        <position position="283"/>
    </location>
</feature>
<sequence>MTIRNNQEIICKSLNSLSQGLYPYIVKEMEENYPNDWVKVARPILNIAKKSDLEKTLSEDVSLQLKLIVKKWDDVFKKNKNLSKAIVEELIEVRNKWAHITPFSIDDTYRALDSIARLIKTIEAEVEEVEKEKQEVLRILSQQQFRYENIHTPSVSPEEEKRIKKRLNEILEKISFENPSILEIALTHRTYLYENPTEVSEDNNRLEFLGDALLNFLSGEYLYRKYPKMKEGEMTQKRSSLVDNQQLAKFAIYLNLGQFILLSKGEESQGGRENNSLLSDAFEAVIGAYYIDSGIEAVRNFLEPIFAETLKNSPDYVEETESINTDNPIGFLQEMAQKKFKIEPKYEVERNGGSDNQPEYIAMVLIDGEDYGEGLGSSKKEAKKQAAKNALAKLKQEGLI</sequence>
<dbReference type="SUPFAM" id="SSF69065">
    <property type="entry name" value="RNase III domain-like"/>
    <property type="match status" value="1"/>
</dbReference>
<evidence type="ECO:0000256" key="9">
    <source>
        <dbReference type="HAMAP-Rule" id="MF_00104"/>
    </source>
</evidence>
<feature type="binding site" evidence="9">
    <location>
        <position position="207"/>
    </location>
    <ligand>
        <name>Mg(2+)</name>
        <dbReference type="ChEBI" id="CHEBI:18420"/>
    </ligand>
</feature>
<dbReference type="FunFam" id="1.10.1520.10:FF:000001">
    <property type="entry name" value="Ribonuclease 3"/>
    <property type="match status" value="1"/>
</dbReference>
<dbReference type="Pfam" id="PF00035">
    <property type="entry name" value="dsrm"/>
    <property type="match status" value="1"/>
</dbReference>
<keyword evidence="14" id="KW-1185">Reference proteome</keyword>
<comment type="function">
    <text evidence="9">Digests double-stranded RNA. Involved in the processing of primary rRNA transcript to yield the immediate precursors to the large and small rRNAs (23S and 16S). Processes some mRNAs, and tRNAs when they are encoded in the rRNA operon. Processes pre-crRNA and tracrRNA of type II CRISPR loci if present in the organism.</text>
</comment>